<dbReference type="PROSITE" id="PS50883">
    <property type="entry name" value="EAL"/>
    <property type="match status" value="1"/>
</dbReference>
<dbReference type="InterPro" id="IPR035919">
    <property type="entry name" value="EAL_sf"/>
</dbReference>
<proteinExistence type="predicted"/>
<dbReference type="SUPFAM" id="SSF55073">
    <property type="entry name" value="Nucleotide cyclase"/>
    <property type="match status" value="1"/>
</dbReference>
<dbReference type="SUPFAM" id="SSF55781">
    <property type="entry name" value="GAF domain-like"/>
    <property type="match status" value="1"/>
</dbReference>
<protein>
    <submittedName>
        <fullName evidence="3">EAL domain-containing protein</fullName>
    </submittedName>
</protein>
<evidence type="ECO:0000313" key="3">
    <source>
        <dbReference type="EMBL" id="MBC2888124.1"/>
    </source>
</evidence>
<dbReference type="InterPro" id="IPR043128">
    <property type="entry name" value="Rev_trsase/Diguanyl_cyclase"/>
</dbReference>
<dbReference type="Pfam" id="PF00563">
    <property type="entry name" value="EAL"/>
    <property type="match status" value="1"/>
</dbReference>
<dbReference type="Pfam" id="PF01590">
    <property type="entry name" value="GAF"/>
    <property type="match status" value="1"/>
</dbReference>
<dbReference type="EMBL" id="JACMSE010000001">
    <property type="protein sequence ID" value="MBC2888124.1"/>
    <property type="molecule type" value="Genomic_DNA"/>
</dbReference>
<dbReference type="Gene3D" id="3.30.450.40">
    <property type="match status" value="1"/>
</dbReference>
<dbReference type="PANTHER" id="PTHR33121">
    <property type="entry name" value="CYCLIC DI-GMP PHOSPHODIESTERASE PDEF"/>
    <property type="match status" value="1"/>
</dbReference>
<dbReference type="InterPro" id="IPR003018">
    <property type="entry name" value="GAF"/>
</dbReference>
<dbReference type="InterPro" id="IPR029016">
    <property type="entry name" value="GAF-like_dom_sf"/>
</dbReference>
<reference evidence="3 4" key="1">
    <citation type="submission" date="2020-08" db="EMBL/GenBank/DDBJ databases">
        <authorList>
            <person name="Liu C."/>
            <person name="Sun Q."/>
        </authorList>
    </citation>
    <scope>NUCLEOTIDE SEQUENCE [LARGE SCALE GENOMIC DNA]</scope>
    <source>
        <strain evidence="3 4">N22</strain>
    </source>
</reference>
<gene>
    <name evidence="3" type="ORF">H7313_01990</name>
</gene>
<dbReference type="InterPro" id="IPR000160">
    <property type="entry name" value="GGDEF_dom"/>
</dbReference>
<dbReference type="InterPro" id="IPR050706">
    <property type="entry name" value="Cyclic-di-GMP_PDE-like"/>
</dbReference>
<feature type="domain" description="GGDEF" evidence="2">
    <location>
        <begin position="316"/>
        <end position="436"/>
    </location>
</feature>
<dbReference type="SUPFAM" id="SSF141868">
    <property type="entry name" value="EAL domain-like"/>
    <property type="match status" value="1"/>
</dbReference>
<feature type="domain" description="EAL" evidence="1">
    <location>
        <begin position="446"/>
        <end position="700"/>
    </location>
</feature>
<evidence type="ECO:0000259" key="2">
    <source>
        <dbReference type="PROSITE" id="PS50887"/>
    </source>
</evidence>
<dbReference type="Pfam" id="PF00990">
    <property type="entry name" value="GGDEF"/>
    <property type="match status" value="1"/>
</dbReference>
<sequence length="700" mass="77611">MEGAINSILSGLSELVYLCDVETYELVYLNETGQKAFHASEAKGEPCYRVLQGRDAPCPFCTNDKLGFDSFYEWDTTNEVTGRRYFLRDKLLNLDGRTLRLEIAFDVTGRQNEKDQFKFLADAGVVVIDCIKILETQPDLPKALDETLRRLGTFLEADRAYIFEVEGDSMSNTHEWCGLGVEPQLPDLQDMPLSLIDHWLARFEAGEAVLIDSVADLPEDRRDEHDVLAAQGISSLAAVPIEIDGRLAGYLGVDNPLHGNLGIIEMPLVGLAYFTSSSMKRAYVQKQLETLTWNDPLTGTHSRAAFHRDFDRGTFDRIGFALVDADRLSEINREEGRPAGDEMLRRIGSCLHEVFGDAVYRIGDDEFCAVAMHIDYARFADLAVRAAQLFLDEGIPASLGPAWHERCANTTSLLDLAGDRMRSAKRGRHRAVDLGVDLESDAAVSSLLRPGGAQEAADKNLLDIHLMPQSSSETGEIVGAEALIRYRDSERGMQALPSSFIPALEDMGEIAAIDFFALSKACETVARWQREGRKTIPLAVNFSRRTIGDEGFVERVAQTVASHGVDRSFIEIEITESAREEDKTLLRTVAEGLRALGFRVAIDDFGVDNANFQLFIQLEFDVLKIDKSLVWGLGTEDRTMQVICGLVNLCTGLGIETVAEGIETDEQYRALREAGCTRAQGYLIGRPQPIGEFERGFLDA</sequence>
<dbReference type="Proteomes" id="UP000587396">
    <property type="component" value="Unassembled WGS sequence"/>
</dbReference>
<dbReference type="SMART" id="SM00267">
    <property type="entry name" value="GGDEF"/>
    <property type="match status" value="1"/>
</dbReference>
<dbReference type="Gene3D" id="3.30.70.270">
    <property type="match status" value="1"/>
</dbReference>
<dbReference type="SMART" id="SM00052">
    <property type="entry name" value="EAL"/>
    <property type="match status" value="1"/>
</dbReference>
<organism evidence="3 4">
    <name type="scientific">Gordonibacter massiliensis</name>
    <name type="common">ex Traore et al. 2017</name>
    <dbReference type="NCBI Taxonomy" id="1841863"/>
    <lineage>
        <taxon>Bacteria</taxon>
        <taxon>Bacillati</taxon>
        <taxon>Actinomycetota</taxon>
        <taxon>Coriobacteriia</taxon>
        <taxon>Eggerthellales</taxon>
        <taxon>Eggerthellaceae</taxon>
        <taxon>Gordonibacter</taxon>
    </lineage>
</organism>
<dbReference type="RefSeq" id="WP_185904106.1">
    <property type="nucleotide sequence ID" value="NZ_JACMSE010000001.1"/>
</dbReference>
<dbReference type="InterPro" id="IPR001633">
    <property type="entry name" value="EAL_dom"/>
</dbReference>
<dbReference type="AlphaFoldDB" id="A0A842J9H9"/>
<accession>A0A842J9H9</accession>
<name>A0A842J9H9_9ACTN</name>
<dbReference type="Gene3D" id="3.20.20.450">
    <property type="entry name" value="EAL domain"/>
    <property type="match status" value="1"/>
</dbReference>
<comment type="caution">
    <text evidence="3">The sequence shown here is derived from an EMBL/GenBank/DDBJ whole genome shotgun (WGS) entry which is preliminary data.</text>
</comment>
<dbReference type="PANTHER" id="PTHR33121:SF70">
    <property type="entry name" value="SIGNALING PROTEIN YKOW"/>
    <property type="match status" value="1"/>
</dbReference>
<evidence type="ECO:0000259" key="1">
    <source>
        <dbReference type="PROSITE" id="PS50883"/>
    </source>
</evidence>
<dbReference type="GO" id="GO:0071111">
    <property type="term" value="F:cyclic-guanylate-specific phosphodiesterase activity"/>
    <property type="evidence" value="ECO:0007669"/>
    <property type="project" value="InterPro"/>
</dbReference>
<keyword evidence="4" id="KW-1185">Reference proteome</keyword>
<dbReference type="InterPro" id="IPR029787">
    <property type="entry name" value="Nucleotide_cyclase"/>
</dbReference>
<dbReference type="PROSITE" id="PS50887">
    <property type="entry name" value="GGDEF"/>
    <property type="match status" value="1"/>
</dbReference>
<dbReference type="CDD" id="cd01948">
    <property type="entry name" value="EAL"/>
    <property type="match status" value="1"/>
</dbReference>
<evidence type="ECO:0000313" key="4">
    <source>
        <dbReference type="Proteomes" id="UP000587396"/>
    </source>
</evidence>